<gene>
    <name evidence="2" type="ORF">GCM10010218_56590</name>
</gene>
<accession>A0A919EEW4</accession>
<dbReference type="EMBL" id="BNBD01000016">
    <property type="protein sequence ID" value="GHF67776.1"/>
    <property type="molecule type" value="Genomic_DNA"/>
</dbReference>
<dbReference type="GO" id="GO:0003677">
    <property type="term" value="F:DNA binding"/>
    <property type="evidence" value="ECO:0007669"/>
    <property type="project" value="InterPro"/>
</dbReference>
<dbReference type="SMART" id="SM00530">
    <property type="entry name" value="HTH_XRE"/>
    <property type="match status" value="1"/>
</dbReference>
<dbReference type="Pfam" id="PF19054">
    <property type="entry name" value="DUF5753"/>
    <property type="match status" value="1"/>
</dbReference>
<reference evidence="2" key="2">
    <citation type="submission" date="2020-09" db="EMBL/GenBank/DDBJ databases">
        <authorList>
            <person name="Sun Q."/>
            <person name="Ohkuma M."/>
        </authorList>
    </citation>
    <scope>NUCLEOTIDE SEQUENCE</scope>
    <source>
        <strain evidence="2">JCM 4059</strain>
    </source>
</reference>
<protein>
    <submittedName>
        <fullName evidence="2">Transcriptional regulator</fullName>
    </submittedName>
</protein>
<proteinExistence type="predicted"/>
<sequence length="301" mass="33945">MHAQPHSSESVQRCLRDPRWGTTVRAVLLARWLRLRREEAGVTPAEAARHIRGSVSKISRMETASSPLKERDVADLLRLYGAPETECAEALLMVRLVNEPGWWQRYNSTALPQWLQTLVGLERDARLIRTYEVQFVPGLLQTRAYADAVVRSGDGLLPGEGVRHRVELRLARQEMFRGVRPPVLWAVIDEAVLMRPVGGKDVMREQLEHLLAATDRPGVHIQVAPFEAVAQIALGVPVTLLRFDSPALPDIVYLEHMTDAVYLDKDSDVETYRSVLDRLGTLALPPARSRKAIRDALDRHR</sequence>
<dbReference type="PROSITE" id="PS50943">
    <property type="entry name" value="HTH_CROC1"/>
    <property type="match status" value="1"/>
</dbReference>
<feature type="domain" description="HTH cro/C1-type" evidence="1">
    <location>
        <begin position="33"/>
        <end position="87"/>
    </location>
</feature>
<comment type="caution">
    <text evidence="2">The sequence shown here is derived from an EMBL/GenBank/DDBJ whole genome shotgun (WGS) entry which is preliminary data.</text>
</comment>
<dbReference type="AlphaFoldDB" id="A0A919EEW4"/>
<evidence type="ECO:0000259" key="1">
    <source>
        <dbReference type="PROSITE" id="PS50943"/>
    </source>
</evidence>
<dbReference type="Proteomes" id="UP000638313">
    <property type="component" value="Unassembled WGS sequence"/>
</dbReference>
<dbReference type="Pfam" id="PF13560">
    <property type="entry name" value="HTH_31"/>
    <property type="match status" value="1"/>
</dbReference>
<dbReference type="SUPFAM" id="SSF47413">
    <property type="entry name" value="lambda repressor-like DNA-binding domains"/>
    <property type="match status" value="1"/>
</dbReference>
<organism evidence="2 3">
    <name type="scientific">Streptomyces mashuensis</name>
    <dbReference type="NCBI Taxonomy" id="33904"/>
    <lineage>
        <taxon>Bacteria</taxon>
        <taxon>Bacillati</taxon>
        <taxon>Actinomycetota</taxon>
        <taxon>Actinomycetes</taxon>
        <taxon>Kitasatosporales</taxon>
        <taxon>Streptomycetaceae</taxon>
        <taxon>Streptomyces</taxon>
    </lineage>
</organism>
<evidence type="ECO:0000313" key="3">
    <source>
        <dbReference type="Proteomes" id="UP000638313"/>
    </source>
</evidence>
<dbReference type="InterPro" id="IPR043917">
    <property type="entry name" value="DUF5753"/>
</dbReference>
<dbReference type="InterPro" id="IPR001387">
    <property type="entry name" value="Cro/C1-type_HTH"/>
</dbReference>
<evidence type="ECO:0000313" key="2">
    <source>
        <dbReference type="EMBL" id="GHF67776.1"/>
    </source>
</evidence>
<name>A0A919EEW4_9ACTN</name>
<dbReference type="InterPro" id="IPR010982">
    <property type="entry name" value="Lambda_DNA-bd_dom_sf"/>
</dbReference>
<reference evidence="2" key="1">
    <citation type="journal article" date="2014" name="Int. J. Syst. Evol. Microbiol.">
        <title>Complete genome sequence of Corynebacterium casei LMG S-19264T (=DSM 44701T), isolated from a smear-ripened cheese.</title>
        <authorList>
            <consortium name="US DOE Joint Genome Institute (JGI-PGF)"/>
            <person name="Walter F."/>
            <person name="Albersmeier A."/>
            <person name="Kalinowski J."/>
            <person name="Ruckert C."/>
        </authorList>
    </citation>
    <scope>NUCLEOTIDE SEQUENCE</scope>
    <source>
        <strain evidence="2">JCM 4059</strain>
    </source>
</reference>
<keyword evidence="3" id="KW-1185">Reference proteome</keyword>
<dbReference type="RefSeq" id="WP_190132577.1">
    <property type="nucleotide sequence ID" value="NZ_BNBD01000016.1"/>
</dbReference>